<dbReference type="Proteomes" id="UP001642484">
    <property type="component" value="Unassembled WGS sequence"/>
</dbReference>
<evidence type="ECO:0000313" key="1">
    <source>
        <dbReference type="EMBL" id="CAK9018702.1"/>
    </source>
</evidence>
<dbReference type="SUPFAM" id="SSF52047">
    <property type="entry name" value="RNI-like"/>
    <property type="match status" value="2"/>
</dbReference>
<dbReference type="InterPro" id="IPR032675">
    <property type="entry name" value="LRR_dom_sf"/>
</dbReference>
<protein>
    <submittedName>
        <fullName evidence="1">Uncharacterized protein</fullName>
    </submittedName>
</protein>
<name>A0ABP0JW42_9DINO</name>
<dbReference type="EMBL" id="CAXAMN010006669">
    <property type="protein sequence ID" value="CAK9018702.1"/>
    <property type="molecule type" value="Genomic_DNA"/>
</dbReference>
<organism evidence="1 2">
    <name type="scientific">Durusdinium trenchii</name>
    <dbReference type="NCBI Taxonomy" id="1381693"/>
    <lineage>
        <taxon>Eukaryota</taxon>
        <taxon>Sar</taxon>
        <taxon>Alveolata</taxon>
        <taxon>Dinophyceae</taxon>
        <taxon>Suessiales</taxon>
        <taxon>Symbiodiniaceae</taxon>
        <taxon>Durusdinium</taxon>
    </lineage>
</organism>
<keyword evidence="2" id="KW-1185">Reference proteome</keyword>
<dbReference type="InterPro" id="IPR006553">
    <property type="entry name" value="Leu-rich_rpt_Cys-con_subtyp"/>
</dbReference>
<sequence>MGRFMTSRARGTAAREPGPLASEKRSFLWERWKQQKSERGDARAVEIELEDEEAPLLSLQDQPRAGIQVVAKIVWPKELGYEPNGRMRLTTDFGLLVSLELKEGDVGLHSVLKLAPDKRVKEEQTQTFSFYLGPEEEIVGLSYHEVMEGEGSLYYHVHLILQKCHTAETWREPLSRHNLWPVPTHAGHLRDLPKGISKKLLKKLAEDGAEPAKAIQCLRFLKGKEQDHLTGVLYTNSSGCCDILGLTGQSMGFWLELILLHFGLPYMDLVLDIMQLRLFATTGMYDYVLFNLTGLALPVLISIRHVLEFFSQRNPELDVLEAGGRYCAPCLAIAMVLAVVLQMHIVCLTVWSASMRKMHPLLACVKSAEVGEAAVSAVVQMNFLVCMLAGVDAFSTLDLDTSQVWRLGASICISCFSLGLAFASKDTVGSKVLGLPGKLEMAPEPVLAGLVVVRALEVASRILSINVIHISTRMRSISVGGPVAILLLLLTSCLLLNEGGVPDYIAGVIGHPGQVLEQTSLLSIYRSLLVHCVLMLVALGLQLAARPADSVFDDAKVMPDWLMGLWLSTGIVSTVSLIAFARHGSQVEHPIFVGLKQKGANVDYLSYSALAAELQNNEVPKAAMEAAAAVCCIDADLQNGHLDPKSSKTIAAIVAPVRHMRRVSIRCDAISQLAKFVAGSLLESPAAMTRADSQNDVLQAMCNCQWGTSQPAQTQTSTWPASRGESGESIRQVAVALVSVLAVSNVLEELHLVDCRLIPQDAWMKLCNAKWKQLQKADFTGCFDRGRGKGAAALLEVLAQCSQLKELHLVHCNKIPGKAWMKLDNAKWKQLQKADFTGCFDRKVEDAEGAAPLLQALAQCPELKELRLVDCYKIPNDAWQKLCDYNAQWTLLEKVDFTKCFNDFSRSYFFDQQEPEGATILLQTLARCPNLQELSCGDCNAISRAWMKLCVAEWKQLKKADFTGCFNRARAADGSVAVLKLLAGCEQLEELQLRYCSAIPSNGWMELCNAKWAQLMKAEFWECFHDETQQGARGATTLLQVLAQCPKLKELGLGRCTKIPSTAWNCLSEANWTQLKKADFTACFDDERKGTEGAATLLKVLQRCKQLEDLRFGAGSRIPATLWEELRAGIWPQLSRCTGVPQEEQARLRGKADDEGDHLPDRAKDPEGSCNPKRTPGGSLRADELNVNDQDGVPKGGSGRFHLPKHLTAAVMPHRFDEAEDCAKEELQALASCKDLEDLNLSSCSAIPTSAWEKLRVARWAKLQRANFESCFDAESKGVGGATTLLRVLAGCAELKELNLFFCSAIPAAAWKKLKVARWPKLEKANFAGCFNSDSEAAEVADILLCVLAKCAELKELNLSSCFMIPAAAWKKLDIASWPILHKANFEGLQSAHHWQRGPKAPKRAKPHVWRQALRCFNLDSVGAEGAATLLRVLTKCAELVELNLSRCDAIPALAWEGLQVERLWPKLKRANLDGCLVNSDGGGAEGADTLRCVLRTCPQLKEAWTAWTGGPAVEDRD</sequence>
<dbReference type="PANTHER" id="PTHR13318">
    <property type="entry name" value="PARTNER OF PAIRED, ISOFORM B-RELATED"/>
    <property type="match status" value="1"/>
</dbReference>
<dbReference type="Gene3D" id="3.80.10.10">
    <property type="entry name" value="Ribonuclease Inhibitor"/>
    <property type="match status" value="3"/>
</dbReference>
<accession>A0ABP0JW42</accession>
<reference evidence="1 2" key="1">
    <citation type="submission" date="2024-02" db="EMBL/GenBank/DDBJ databases">
        <authorList>
            <person name="Chen Y."/>
            <person name="Shah S."/>
            <person name="Dougan E. K."/>
            <person name="Thang M."/>
            <person name="Chan C."/>
        </authorList>
    </citation>
    <scope>NUCLEOTIDE SEQUENCE [LARGE SCALE GENOMIC DNA]</scope>
</reference>
<dbReference type="PANTHER" id="PTHR13318:SF190">
    <property type="entry name" value="PARTNER OF PAIRED, ISOFORM B"/>
    <property type="match status" value="1"/>
</dbReference>
<comment type="caution">
    <text evidence="1">The sequence shown here is derived from an EMBL/GenBank/DDBJ whole genome shotgun (WGS) entry which is preliminary data.</text>
</comment>
<proteinExistence type="predicted"/>
<evidence type="ECO:0000313" key="2">
    <source>
        <dbReference type="Proteomes" id="UP001642484"/>
    </source>
</evidence>
<dbReference type="SMART" id="SM00367">
    <property type="entry name" value="LRR_CC"/>
    <property type="match status" value="7"/>
</dbReference>
<gene>
    <name evidence="1" type="ORF">CCMP2556_LOCUS13378</name>
</gene>